<gene>
    <name evidence="2" type="ORF">DPBNPPHM_01944</name>
</gene>
<name>A0A5S9QLL2_9GAMM</name>
<dbReference type="OrthoDB" id="9902972at2"/>
<feature type="transmembrane region" description="Helical" evidence="1">
    <location>
        <begin position="68"/>
        <end position="93"/>
    </location>
</feature>
<keyword evidence="1" id="KW-0812">Transmembrane</keyword>
<evidence type="ECO:0000313" key="3">
    <source>
        <dbReference type="Proteomes" id="UP000434580"/>
    </source>
</evidence>
<dbReference type="EMBL" id="CACSII010000018">
    <property type="protein sequence ID" value="CAA0115487.1"/>
    <property type="molecule type" value="Genomic_DNA"/>
</dbReference>
<keyword evidence="1" id="KW-0472">Membrane</keyword>
<keyword evidence="1" id="KW-1133">Transmembrane helix</keyword>
<evidence type="ECO:0000256" key="1">
    <source>
        <dbReference type="SAM" id="Phobius"/>
    </source>
</evidence>
<proteinExistence type="predicted"/>
<accession>A0A5S9QLL2</accession>
<sequence>MDKQKEVLHIVISASVSFALVLLSALWVSIHLPVAPLIRISIAALIIPWVWVPLFYYLIHSRRTWPRFVVHSMIASIWAFPLLKFFVIGATLIQ</sequence>
<dbReference type="Proteomes" id="UP000434580">
    <property type="component" value="Unassembled WGS sequence"/>
</dbReference>
<reference evidence="2 3" key="1">
    <citation type="submission" date="2019-11" db="EMBL/GenBank/DDBJ databases">
        <authorList>
            <person name="Holert J."/>
        </authorList>
    </citation>
    <scope>NUCLEOTIDE SEQUENCE [LARGE SCALE GENOMIC DNA]</scope>
    <source>
        <strain evidence="2">BC5_2</strain>
    </source>
</reference>
<dbReference type="AlphaFoldDB" id="A0A5S9QLL2"/>
<evidence type="ECO:0000313" key="2">
    <source>
        <dbReference type="EMBL" id="CAA0115487.1"/>
    </source>
</evidence>
<protein>
    <submittedName>
        <fullName evidence="2">Uncharacterized protein</fullName>
    </submittedName>
</protein>
<organism evidence="2 3">
    <name type="scientific">BD1-7 clade bacterium</name>
    <dbReference type="NCBI Taxonomy" id="2029982"/>
    <lineage>
        <taxon>Bacteria</taxon>
        <taxon>Pseudomonadati</taxon>
        <taxon>Pseudomonadota</taxon>
        <taxon>Gammaproteobacteria</taxon>
        <taxon>Cellvibrionales</taxon>
        <taxon>Spongiibacteraceae</taxon>
        <taxon>BD1-7 clade</taxon>
    </lineage>
</organism>
<feature type="transmembrane region" description="Helical" evidence="1">
    <location>
        <begin position="7"/>
        <end position="30"/>
    </location>
</feature>
<feature type="transmembrane region" description="Helical" evidence="1">
    <location>
        <begin position="36"/>
        <end position="59"/>
    </location>
</feature>